<evidence type="ECO:0000313" key="8">
    <source>
        <dbReference type="Proteomes" id="UP000199529"/>
    </source>
</evidence>
<dbReference type="InterPro" id="IPR009057">
    <property type="entry name" value="Homeodomain-like_sf"/>
</dbReference>
<evidence type="ECO:0000256" key="4">
    <source>
        <dbReference type="ARBA" id="ARBA00023163"/>
    </source>
</evidence>
<dbReference type="InterPro" id="IPR036271">
    <property type="entry name" value="Tet_transcr_reg_TetR-rel_C_sf"/>
</dbReference>
<organism evidence="7 8">
    <name type="scientific">Saccharopolyspora shandongensis</name>
    <dbReference type="NCBI Taxonomy" id="418495"/>
    <lineage>
        <taxon>Bacteria</taxon>
        <taxon>Bacillati</taxon>
        <taxon>Actinomycetota</taxon>
        <taxon>Actinomycetes</taxon>
        <taxon>Pseudonocardiales</taxon>
        <taxon>Pseudonocardiaceae</taxon>
        <taxon>Saccharopolyspora</taxon>
    </lineage>
</organism>
<dbReference type="PRINTS" id="PR00400">
    <property type="entry name" value="TETREPRESSOR"/>
</dbReference>
<dbReference type="SUPFAM" id="SSF46689">
    <property type="entry name" value="Homeodomain-like"/>
    <property type="match status" value="1"/>
</dbReference>
<dbReference type="InterPro" id="IPR001647">
    <property type="entry name" value="HTH_TetR"/>
</dbReference>
<dbReference type="RefSeq" id="WP_093270861.1">
    <property type="nucleotide sequence ID" value="NZ_FNOK01000030.1"/>
</dbReference>
<gene>
    <name evidence="7" type="ORF">SAMN05216215_103043</name>
</gene>
<dbReference type="InterPro" id="IPR003012">
    <property type="entry name" value="Tet_transcr_reg_TetR"/>
</dbReference>
<evidence type="ECO:0000259" key="6">
    <source>
        <dbReference type="PROSITE" id="PS50977"/>
    </source>
</evidence>
<keyword evidence="3 5" id="KW-0238">DNA-binding</keyword>
<dbReference type="OrthoDB" id="3214072at2"/>
<proteinExistence type="predicted"/>
<keyword evidence="8" id="KW-1185">Reference proteome</keyword>
<reference evidence="8" key="1">
    <citation type="submission" date="2016-10" db="EMBL/GenBank/DDBJ databases">
        <authorList>
            <person name="Varghese N."/>
            <person name="Submissions S."/>
        </authorList>
    </citation>
    <scope>NUCLEOTIDE SEQUENCE [LARGE SCALE GENOMIC DNA]</scope>
    <source>
        <strain evidence="8">CGMCC 4.3530</strain>
    </source>
</reference>
<dbReference type="GO" id="GO:0045892">
    <property type="term" value="P:negative regulation of DNA-templated transcription"/>
    <property type="evidence" value="ECO:0007669"/>
    <property type="project" value="InterPro"/>
</dbReference>
<dbReference type="GO" id="GO:0046677">
    <property type="term" value="P:response to antibiotic"/>
    <property type="evidence" value="ECO:0007669"/>
    <property type="project" value="InterPro"/>
</dbReference>
<feature type="DNA-binding region" description="H-T-H motif" evidence="5">
    <location>
        <begin position="26"/>
        <end position="45"/>
    </location>
</feature>
<evidence type="ECO:0000313" key="7">
    <source>
        <dbReference type="EMBL" id="SDY60387.1"/>
    </source>
</evidence>
<evidence type="ECO:0000256" key="3">
    <source>
        <dbReference type="ARBA" id="ARBA00023125"/>
    </source>
</evidence>
<name>A0A1H3L774_9PSEU</name>
<dbReference type="Gene3D" id="1.10.10.60">
    <property type="entry name" value="Homeodomain-like"/>
    <property type="match status" value="1"/>
</dbReference>
<dbReference type="EMBL" id="FNOK01000030">
    <property type="protein sequence ID" value="SDY60387.1"/>
    <property type="molecule type" value="Genomic_DNA"/>
</dbReference>
<evidence type="ECO:0000256" key="5">
    <source>
        <dbReference type="PROSITE-ProRule" id="PRU00335"/>
    </source>
</evidence>
<dbReference type="GO" id="GO:0003677">
    <property type="term" value="F:DNA binding"/>
    <property type="evidence" value="ECO:0007669"/>
    <property type="project" value="UniProtKB-UniRule"/>
</dbReference>
<dbReference type="SUPFAM" id="SSF48498">
    <property type="entry name" value="Tetracyclin repressor-like, C-terminal domain"/>
    <property type="match status" value="1"/>
</dbReference>
<keyword evidence="4" id="KW-0804">Transcription</keyword>
<evidence type="ECO:0000256" key="2">
    <source>
        <dbReference type="ARBA" id="ARBA00023015"/>
    </source>
</evidence>
<dbReference type="Pfam" id="PF02909">
    <property type="entry name" value="TetR_C_1"/>
    <property type="match status" value="1"/>
</dbReference>
<sequence>MSSQRQHEITQAALELLDEKGADAVSLRAVADRLGVRLNTVSWHVGSKAGLRALMADAIAGEVSLTRLPKAWEPRVRELARRYRVALLRHRDGAAVVAGTFVAKPNTLGVADALVAALLDAGCGEADAAWTAWAIVYLTLGLVAEEQNAPDAGGELAGAVTAGAYPALARTLAHVDGGNFVERHRFGLDLILDGLRARANP</sequence>
<accession>A0A1H3L774</accession>
<dbReference type="Pfam" id="PF00440">
    <property type="entry name" value="TetR_N"/>
    <property type="match status" value="1"/>
</dbReference>
<protein>
    <submittedName>
        <fullName evidence="7">Transcriptional regulator, TetR family</fullName>
    </submittedName>
</protein>
<keyword evidence="2" id="KW-0805">Transcription regulation</keyword>
<dbReference type="Proteomes" id="UP000199529">
    <property type="component" value="Unassembled WGS sequence"/>
</dbReference>
<dbReference type="PROSITE" id="PS50977">
    <property type="entry name" value="HTH_TETR_2"/>
    <property type="match status" value="1"/>
</dbReference>
<evidence type="ECO:0000256" key="1">
    <source>
        <dbReference type="ARBA" id="ARBA00022491"/>
    </source>
</evidence>
<dbReference type="STRING" id="418495.SAMN05216215_103043"/>
<dbReference type="Gene3D" id="1.10.357.10">
    <property type="entry name" value="Tetracycline Repressor, domain 2"/>
    <property type="match status" value="1"/>
</dbReference>
<dbReference type="AlphaFoldDB" id="A0A1H3L774"/>
<dbReference type="InterPro" id="IPR004111">
    <property type="entry name" value="Repressor_TetR_C"/>
</dbReference>
<keyword evidence="1" id="KW-0678">Repressor</keyword>
<feature type="domain" description="HTH tetR-type" evidence="6">
    <location>
        <begin position="3"/>
        <end position="63"/>
    </location>
</feature>